<sequence length="172" mass="19522">MILGILHTSQKKGKEAYCRQCNGPIEVKDIHALIVLRYGKAQKIVAKIRKGGGNRTGLLYHRVHLQCLAAWALETYMRKSDARKERTGGRPTNSGLQLPDEVKLVRRRLVRKRAALLRRILATDDKEEIACLYTEAGAIRSKIQDTGIDVCLEMARRDNGAINRKLDYARRD</sequence>
<reference evidence="1" key="1">
    <citation type="journal article" date="2015" name="Nature">
        <title>Complex archaea that bridge the gap between prokaryotes and eukaryotes.</title>
        <authorList>
            <person name="Spang A."/>
            <person name="Saw J.H."/>
            <person name="Jorgensen S.L."/>
            <person name="Zaremba-Niedzwiedzka K."/>
            <person name="Martijn J."/>
            <person name="Lind A.E."/>
            <person name="van Eijk R."/>
            <person name="Schleper C."/>
            <person name="Guy L."/>
            <person name="Ettema T.J."/>
        </authorList>
    </citation>
    <scope>NUCLEOTIDE SEQUENCE</scope>
</reference>
<gene>
    <name evidence="1" type="ORF">LCGC14_2646080</name>
</gene>
<comment type="caution">
    <text evidence="1">The sequence shown here is derived from an EMBL/GenBank/DDBJ whole genome shotgun (WGS) entry which is preliminary data.</text>
</comment>
<evidence type="ECO:0000313" key="1">
    <source>
        <dbReference type="EMBL" id="KKK98106.1"/>
    </source>
</evidence>
<name>A0A0F9CN96_9ZZZZ</name>
<protein>
    <submittedName>
        <fullName evidence="1">Uncharacterized protein</fullName>
    </submittedName>
</protein>
<organism evidence="1">
    <name type="scientific">marine sediment metagenome</name>
    <dbReference type="NCBI Taxonomy" id="412755"/>
    <lineage>
        <taxon>unclassified sequences</taxon>
        <taxon>metagenomes</taxon>
        <taxon>ecological metagenomes</taxon>
    </lineage>
</organism>
<dbReference type="AlphaFoldDB" id="A0A0F9CN96"/>
<dbReference type="EMBL" id="LAZR01045760">
    <property type="protein sequence ID" value="KKK98106.1"/>
    <property type="molecule type" value="Genomic_DNA"/>
</dbReference>
<accession>A0A0F9CN96</accession>
<proteinExistence type="predicted"/>